<name>A0A367LK30_9HYPO</name>
<gene>
    <name evidence="2" type="ORF">L249_6476</name>
</gene>
<proteinExistence type="predicted"/>
<dbReference type="STRING" id="1330021.A0A367LK30"/>
<feature type="chain" id="PRO_5016908902" evidence="1">
    <location>
        <begin position="26"/>
        <end position="312"/>
    </location>
</feature>
<dbReference type="OrthoDB" id="265717at2759"/>
<reference evidence="2 3" key="1">
    <citation type="journal article" date="2015" name="BMC Genomics">
        <title>Insights from the genome of Ophiocordyceps polyrhachis-furcata to pathogenicity and host specificity in insect fungi.</title>
        <authorList>
            <person name="Wichadakul D."/>
            <person name="Kobmoo N."/>
            <person name="Ingsriswang S."/>
            <person name="Tangphatsornruang S."/>
            <person name="Chantasingh D."/>
            <person name="Luangsa-ard J.J."/>
            <person name="Eurwilaichitr L."/>
        </authorList>
    </citation>
    <scope>NUCLEOTIDE SEQUENCE [LARGE SCALE GENOMIC DNA]</scope>
    <source>
        <strain evidence="2 3">BCC 54312</strain>
    </source>
</reference>
<keyword evidence="3" id="KW-1185">Reference proteome</keyword>
<sequence length="312" mass="34049">MYLAAATAAAATALVLAAYTRAASSQLSLAGDDGRKCISQSSANPISSQWPTRVTGNLNGTTIIVPIPFPLARKVIPSEYEILQRAYQSLLPGLLTDKYPMMVSALFDHDVMLKSADLSLVDFSRAALEFPFVDRLRDGYSSFRWTGTMLITEGSEAINGSEGYGIRVHPARFDPVCDAYKDQGTFTATASKTGSFLSLSSQPDYDHVPYPLDFIRNITNQPAFATSDHECDNYIRLFNTSLTETPHGPVPVRADVKARLGPLTSGEGEEEEEEEQRWDDVYGWRLSTAFIEPPLPVSCQSLQGYSGTGPGD</sequence>
<comment type="caution">
    <text evidence="2">The sequence shown here is derived from an EMBL/GenBank/DDBJ whole genome shotgun (WGS) entry which is preliminary data.</text>
</comment>
<organism evidence="2 3">
    <name type="scientific">Ophiocordyceps polyrhachis-furcata BCC 54312</name>
    <dbReference type="NCBI Taxonomy" id="1330021"/>
    <lineage>
        <taxon>Eukaryota</taxon>
        <taxon>Fungi</taxon>
        <taxon>Dikarya</taxon>
        <taxon>Ascomycota</taxon>
        <taxon>Pezizomycotina</taxon>
        <taxon>Sordariomycetes</taxon>
        <taxon>Hypocreomycetidae</taxon>
        <taxon>Hypocreales</taxon>
        <taxon>Ophiocordycipitaceae</taxon>
        <taxon>Ophiocordyceps</taxon>
    </lineage>
</organism>
<feature type="signal peptide" evidence="1">
    <location>
        <begin position="1"/>
        <end position="25"/>
    </location>
</feature>
<protein>
    <submittedName>
        <fullName evidence="2">Uncharacterized protein</fullName>
    </submittedName>
</protein>
<dbReference type="Proteomes" id="UP000253664">
    <property type="component" value="Unassembled WGS sequence"/>
</dbReference>
<accession>A0A367LK30</accession>
<keyword evidence="1" id="KW-0732">Signal</keyword>
<dbReference type="EMBL" id="LKCN02000003">
    <property type="protein sequence ID" value="RCI14795.1"/>
    <property type="molecule type" value="Genomic_DNA"/>
</dbReference>
<evidence type="ECO:0000256" key="1">
    <source>
        <dbReference type="SAM" id="SignalP"/>
    </source>
</evidence>
<evidence type="ECO:0000313" key="3">
    <source>
        <dbReference type="Proteomes" id="UP000253664"/>
    </source>
</evidence>
<dbReference type="AlphaFoldDB" id="A0A367LK30"/>
<evidence type="ECO:0000313" key="2">
    <source>
        <dbReference type="EMBL" id="RCI14795.1"/>
    </source>
</evidence>